<reference evidence="1" key="1">
    <citation type="submission" date="2022-07" db="EMBL/GenBank/DDBJ databases">
        <title>Fungi with potential for degradation of polypropylene.</title>
        <authorList>
            <person name="Gostincar C."/>
        </authorList>
    </citation>
    <scope>NUCLEOTIDE SEQUENCE</scope>
    <source>
        <strain evidence="1">EXF-13287</strain>
    </source>
</reference>
<dbReference type="EMBL" id="JANBVN010000060">
    <property type="protein sequence ID" value="KAJ9151675.1"/>
    <property type="molecule type" value="Genomic_DNA"/>
</dbReference>
<protein>
    <submittedName>
        <fullName evidence="1">Uncharacterized protein</fullName>
    </submittedName>
</protein>
<name>A0AA38RP43_9PEZI</name>
<accession>A0AA38RP43</accession>
<gene>
    <name evidence="1" type="ORF">NKR19_g4728</name>
</gene>
<keyword evidence="2" id="KW-1185">Reference proteome</keyword>
<sequence>MYINGYPGVSHNHLFIDPVAPLVNRTSPEYDTTRTNFRRHILDVIATSEATRDPVWIFADSRFSEVGSAAPKDYRDAAEKRDVPFTPLIMTCGADENARRVVDEYRGELGCTKLMDIGVLKGIREKEQMCRFGGRDELEVDVSNLSPREAAENNVEHVLKVAALQVYPCTGASRLSGDEGLGRRDIQCSMISLLKQTTKW</sequence>
<proteinExistence type="predicted"/>
<evidence type="ECO:0000313" key="1">
    <source>
        <dbReference type="EMBL" id="KAJ9151675.1"/>
    </source>
</evidence>
<evidence type="ECO:0000313" key="2">
    <source>
        <dbReference type="Proteomes" id="UP001174691"/>
    </source>
</evidence>
<dbReference type="Proteomes" id="UP001174691">
    <property type="component" value="Unassembled WGS sequence"/>
</dbReference>
<comment type="caution">
    <text evidence="1">The sequence shown here is derived from an EMBL/GenBank/DDBJ whole genome shotgun (WGS) entry which is preliminary data.</text>
</comment>
<organism evidence="1 2">
    <name type="scientific">Coniochaeta hoffmannii</name>
    <dbReference type="NCBI Taxonomy" id="91930"/>
    <lineage>
        <taxon>Eukaryota</taxon>
        <taxon>Fungi</taxon>
        <taxon>Dikarya</taxon>
        <taxon>Ascomycota</taxon>
        <taxon>Pezizomycotina</taxon>
        <taxon>Sordariomycetes</taxon>
        <taxon>Sordariomycetidae</taxon>
        <taxon>Coniochaetales</taxon>
        <taxon>Coniochaetaceae</taxon>
        <taxon>Coniochaeta</taxon>
    </lineage>
</organism>
<dbReference type="AlphaFoldDB" id="A0AA38RP43"/>